<name>A0A1I6LE32_9SPHN</name>
<protein>
    <submittedName>
        <fullName evidence="1">Uncharacterized protein</fullName>
    </submittedName>
</protein>
<dbReference type="AlphaFoldDB" id="A0A1I6LE32"/>
<reference evidence="1 2" key="1">
    <citation type="submission" date="2016-10" db="EMBL/GenBank/DDBJ databases">
        <authorList>
            <person name="de Groot N.N."/>
        </authorList>
    </citation>
    <scope>NUCLEOTIDE SEQUENCE [LARGE SCALE GENOMIC DNA]</scope>
    <source>
        <strain evidence="1 2">S5-249</strain>
    </source>
</reference>
<accession>A0A1I6LE32</accession>
<sequence>MPDAPVVPVQHRHDGWTVERQRRFLFALADTGCVSDAAAEAGLSVRSAYRLRRRLGAEAFAAAWDEALVAASRRLAAVAYERAINGVARPVWHKGEQVGEERRYNDRLLMFLLRHGDPLRFGHLAGLHPHAVADPRDAADGELKRLVHRLTDEAATEPLIPGSDT</sequence>
<dbReference type="RefSeq" id="WP_131819269.1">
    <property type="nucleotide sequence ID" value="NZ_FOZG01000002.1"/>
</dbReference>
<evidence type="ECO:0000313" key="1">
    <source>
        <dbReference type="EMBL" id="SFS01686.1"/>
    </source>
</evidence>
<keyword evidence="2" id="KW-1185">Reference proteome</keyword>
<dbReference type="OrthoDB" id="7282816at2"/>
<evidence type="ECO:0000313" key="2">
    <source>
        <dbReference type="Proteomes" id="UP000198824"/>
    </source>
</evidence>
<organism evidence="1 2">
    <name type="scientific">Sphingomonas jatrophae</name>
    <dbReference type="NCBI Taxonomy" id="1166337"/>
    <lineage>
        <taxon>Bacteria</taxon>
        <taxon>Pseudomonadati</taxon>
        <taxon>Pseudomonadota</taxon>
        <taxon>Alphaproteobacteria</taxon>
        <taxon>Sphingomonadales</taxon>
        <taxon>Sphingomonadaceae</taxon>
        <taxon>Sphingomonas</taxon>
    </lineage>
</organism>
<gene>
    <name evidence="1" type="ORF">SAMN05192580_2628</name>
</gene>
<dbReference type="STRING" id="1166337.SAMN05192580_2628"/>
<dbReference type="EMBL" id="FOZG01000002">
    <property type="protein sequence ID" value="SFS01686.1"/>
    <property type="molecule type" value="Genomic_DNA"/>
</dbReference>
<proteinExistence type="predicted"/>
<dbReference type="Proteomes" id="UP000198824">
    <property type="component" value="Unassembled WGS sequence"/>
</dbReference>